<gene>
    <name evidence="3" type="ORF">E4L95_00245</name>
</gene>
<dbReference type="OrthoDB" id="9770625at2"/>
<evidence type="ECO:0000256" key="2">
    <source>
        <dbReference type="ARBA" id="ARBA00008520"/>
    </source>
</evidence>
<proteinExistence type="inferred from homology"/>
<reference evidence="3 4" key="1">
    <citation type="submission" date="2019-03" db="EMBL/GenBank/DDBJ databases">
        <authorList>
            <person name="Li J."/>
        </authorList>
    </citation>
    <scope>NUCLEOTIDE SEQUENCE [LARGE SCALE GENOMIC DNA]</scope>
    <source>
        <strain evidence="3 4">3058</strain>
    </source>
</reference>
<dbReference type="AlphaFoldDB" id="A0A4Z1CTW2"/>
<dbReference type="GO" id="GO:0042597">
    <property type="term" value="C:periplasmic space"/>
    <property type="evidence" value="ECO:0007669"/>
    <property type="project" value="UniProtKB-SubCell"/>
</dbReference>
<name>A0A4Z1CTW2_9RHOB</name>
<organism evidence="3 4">
    <name type="scientific">Paracoccus liaowanqingii</name>
    <dbReference type="NCBI Taxonomy" id="2560053"/>
    <lineage>
        <taxon>Bacteria</taxon>
        <taxon>Pseudomonadati</taxon>
        <taxon>Pseudomonadota</taxon>
        <taxon>Alphaproteobacteria</taxon>
        <taxon>Rhodobacterales</taxon>
        <taxon>Paracoccaceae</taxon>
        <taxon>Paracoccus</taxon>
    </lineage>
</organism>
<sequence length="578" mass="65074">MKSQAMTSAAEAELTSHELSRIVDFLRKLRTPFDEGLPDAKPDVFWNVVLELVDAHLRQRPIDKSGLITLARVPYSTGNRMVTKMVADNLIRQVPRGQGLKTHFLEPSDKLLTAFLGYANHVKAHLAKTFGLRKGTEANEYYFGGSYFASQIISPVQGGDIGGTVPGDIRFLLNDDNYFASMRNMWSDFRNDLGRKSSFDLHRLPQLYSKALATGKCRTPDYDVVSLNMPWLGEFAEKGCLAPLDELLTDAAINALDFHPSVWGTGNWNGTQYGIPLYCTIEILAARRDLFEEQGLTYPKTFDETIRAARALHRPGGEFYGIAWNGQRGMPIANSFMFFLAACKKTVIDIPLRNQDSWRYDRFEKLKLQINTDASLEVIEYMKQLVEVSPPDIANMDWERRITCFMSGQAGMAYCWTMRAARFEHELSSRVARRVTYLSPPSRRLGRIAAPIGGFLMTIPAQVPPSRQRQIINAIAWMASPEAMKAHVKNGFPVAPRFSVCADPEALASSPIVRMVDQMARRDELVTWARPPVPEFNLIERTLGLEIHDAVFHGKSPRQAIRDAENTIRREVGRDAAP</sequence>
<comment type="similarity">
    <text evidence="2">Belongs to the bacterial solute-binding protein 1 family.</text>
</comment>
<dbReference type="RefSeq" id="WP_135815882.1">
    <property type="nucleotide sequence ID" value="NZ_SRPG01000001.1"/>
</dbReference>
<accession>A0A4Z1CTW2</accession>
<dbReference type="InterPro" id="IPR006059">
    <property type="entry name" value="SBP"/>
</dbReference>
<evidence type="ECO:0000313" key="3">
    <source>
        <dbReference type="EMBL" id="TGN68759.1"/>
    </source>
</evidence>
<protein>
    <submittedName>
        <fullName evidence="3">Extracellular solute-binding protein</fullName>
    </submittedName>
</protein>
<dbReference type="Proteomes" id="UP000297972">
    <property type="component" value="Unassembled WGS sequence"/>
</dbReference>
<dbReference type="PANTHER" id="PTHR43649:SF12">
    <property type="entry name" value="DIACETYLCHITOBIOSE BINDING PROTEIN DASA"/>
    <property type="match status" value="1"/>
</dbReference>
<evidence type="ECO:0000313" key="4">
    <source>
        <dbReference type="Proteomes" id="UP000297972"/>
    </source>
</evidence>
<evidence type="ECO:0000256" key="1">
    <source>
        <dbReference type="ARBA" id="ARBA00004418"/>
    </source>
</evidence>
<dbReference type="PANTHER" id="PTHR43649">
    <property type="entry name" value="ARABINOSE-BINDING PROTEIN-RELATED"/>
    <property type="match status" value="1"/>
</dbReference>
<dbReference type="Gene3D" id="3.40.190.10">
    <property type="entry name" value="Periplasmic binding protein-like II"/>
    <property type="match status" value="2"/>
</dbReference>
<keyword evidence="4" id="KW-1185">Reference proteome</keyword>
<dbReference type="InterPro" id="IPR050490">
    <property type="entry name" value="Bact_solute-bd_prot1"/>
</dbReference>
<comment type="subcellular location">
    <subcellularLocation>
        <location evidence="1">Periplasm</location>
    </subcellularLocation>
</comment>
<dbReference type="Pfam" id="PF01547">
    <property type="entry name" value="SBP_bac_1"/>
    <property type="match status" value="1"/>
</dbReference>
<comment type="caution">
    <text evidence="3">The sequence shown here is derived from an EMBL/GenBank/DDBJ whole genome shotgun (WGS) entry which is preliminary data.</text>
</comment>
<dbReference type="SUPFAM" id="SSF53850">
    <property type="entry name" value="Periplasmic binding protein-like II"/>
    <property type="match status" value="1"/>
</dbReference>
<dbReference type="EMBL" id="SRPG01000001">
    <property type="protein sequence ID" value="TGN68759.1"/>
    <property type="molecule type" value="Genomic_DNA"/>
</dbReference>